<proteinExistence type="predicted"/>
<evidence type="ECO:0000313" key="3">
    <source>
        <dbReference type="Proteomes" id="UP001207930"/>
    </source>
</evidence>
<sequence length="189" mass="21140">MTALRKPLLVSVADYLAAEEDGDAKHEYLGGVVHAMAGGTARHNAISSNILGALVARLRGKPCQPFNSDMKLRVELADQTRFYYPDAMVVCEGKPDHSLYQDQPSVIVEVLSDSTRRIDLTEKRDAYLTIASVRHLIFVEPDEARVIVYRRRETGDFETGEHVGLDAVIELPEIEAQLPLAELYERLTF</sequence>
<keyword evidence="2" id="KW-0378">Hydrolase</keyword>
<dbReference type="PANTHER" id="PTHR36558:SF1">
    <property type="entry name" value="RESTRICTION ENDONUCLEASE DOMAIN-CONTAINING PROTEIN-RELATED"/>
    <property type="match status" value="1"/>
</dbReference>
<dbReference type="Gene3D" id="3.90.1570.10">
    <property type="entry name" value="tt1808, chain A"/>
    <property type="match status" value="1"/>
</dbReference>
<dbReference type="InterPro" id="IPR012296">
    <property type="entry name" value="Nuclease_put_TT1808"/>
</dbReference>
<accession>A0ABT3FI53</accession>
<comment type="caution">
    <text evidence="2">The sequence shown here is derived from an EMBL/GenBank/DDBJ whole genome shotgun (WGS) entry which is preliminary data.</text>
</comment>
<gene>
    <name evidence="2" type="ORF">OKA04_00795</name>
</gene>
<dbReference type="SUPFAM" id="SSF52980">
    <property type="entry name" value="Restriction endonuclease-like"/>
    <property type="match status" value="1"/>
</dbReference>
<organism evidence="2 3">
    <name type="scientific">Luteolibacter flavescens</name>
    <dbReference type="NCBI Taxonomy" id="1859460"/>
    <lineage>
        <taxon>Bacteria</taxon>
        <taxon>Pseudomonadati</taxon>
        <taxon>Verrucomicrobiota</taxon>
        <taxon>Verrucomicrobiia</taxon>
        <taxon>Verrucomicrobiales</taxon>
        <taxon>Verrucomicrobiaceae</taxon>
        <taxon>Luteolibacter</taxon>
    </lineage>
</organism>
<dbReference type="CDD" id="cd06260">
    <property type="entry name" value="DUF820-like"/>
    <property type="match status" value="1"/>
</dbReference>
<dbReference type="InterPro" id="IPR011335">
    <property type="entry name" value="Restrct_endonuc-II-like"/>
</dbReference>
<dbReference type="Proteomes" id="UP001207930">
    <property type="component" value="Unassembled WGS sequence"/>
</dbReference>
<dbReference type="RefSeq" id="WP_264499208.1">
    <property type="nucleotide sequence ID" value="NZ_JAPDDS010000001.1"/>
</dbReference>
<feature type="domain" description="Putative restriction endonuclease" evidence="1">
    <location>
        <begin position="13"/>
        <end position="173"/>
    </location>
</feature>
<dbReference type="GO" id="GO:0004519">
    <property type="term" value="F:endonuclease activity"/>
    <property type="evidence" value="ECO:0007669"/>
    <property type="project" value="UniProtKB-KW"/>
</dbReference>
<dbReference type="Pfam" id="PF05685">
    <property type="entry name" value="Uma2"/>
    <property type="match status" value="1"/>
</dbReference>
<keyword evidence="2" id="KW-0255">Endonuclease</keyword>
<dbReference type="PANTHER" id="PTHR36558">
    <property type="entry name" value="GLR1098 PROTEIN"/>
    <property type="match status" value="1"/>
</dbReference>
<reference evidence="2 3" key="1">
    <citation type="submission" date="2022-10" db="EMBL/GenBank/DDBJ databases">
        <title>Luteolibacter flavescens strain MCCC 1K03193, whole genome shotgun sequencing project.</title>
        <authorList>
            <person name="Zhao G."/>
            <person name="Shen L."/>
        </authorList>
    </citation>
    <scope>NUCLEOTIDE SEQUENCE [LARGE SCALE GENOMIC DNA]</scope>
    <source>
        <strain evidence="2 3">MCCC 1K03193</strain>
    </source>
</reference>
<protein>
    <submittedName>
        <fullName evidence="2">Uma2 family endonuclease</fullName>
    </submittedName>
</protein>
<keyword evidence="3" id="KW-1185">Reference proteome</keyword>
<dbReference type="EMBL" id="JAPDDS010000001">
    <property type="protein sequence ID" value="MCW1883246.1"/>
    <property type="molecule type" value="Genomic_DNA"/>
</dbReference>
<keyword evidence="2" id="KW-0540">Nuclease</keyword>
<evidence type="ECO:0000313" key="2">
    <source>
        <dbReference type="EMBL" id="MCW1883246.1"/>
    </source>
</evidence>
<evidence type="ECO:0000259" key="1">
    <source>
        <dbReference type="Pfam" id="PF05685"/>
    </source>
</evidence>
<dbReference type="InterPro" id="IPR008538">
    <property type="entry name" value="Uma2"/>
</dbReference>
<name>A0ABT3FI53_9BACT</name>